<dbReference type="AlphaFoldDB" id="A0A803Q2F6"/>
<evidence type="ECO:0000313" key="3">
    <source>
        <dbReference type="EnsemblPlants" id="cds.evm.model.07.1389"/>
    </source>
</evidence>
<dbReference type="EMBL" id="UZAU01000666">
    <property type="status" value="NOT_ANNOTATED_CDS"/>
    <property type="molecule type" value="Genomic_DNA"/>
</dbReference>
<dbReference type="InterPro" id="IPR025724">
    <property type="entry name" value="GAG-pre-integrase_dom"/>
</dbReference>
<dbReference type="EnsemblPlants" id="evm.model.07.1389">
    <property type="protein sequence ID" value="cds.evm.model.07.1389"/>
    <property type="gene ID" value="evm.TU.07.1389"/>
</dbReference>
<organism evidence="3 4">
    <name type="scientific">Cannabis sativa</name>
    <name type="common">Hemp</name>
    <name type="synonym">Marijuana</name>
    <dbReference type="NCBI Taxonomy" id="3483"/>
    <lineage>
        <taxon>Eukaryota</taxon>
        <taxon>Viridiplantae</taxon>
        <taxon>Streptophyta</taxon>
        <taxon>Embryophyta</taxon>
        <taxon>Tracheophyta</taxon>
        <taxon>Spermatophyta</taxon>
        <taxon>Magnoliopsida</taxon>
        <taxon>eudicotyledons</taxon>
        <taxon>Gunneridae</taxon>
        <taxon>Pentapetalae</taxon>
        <taxon>rosids</taxon>
        <taxon>fabids</taxon>
        <taxon>Rosales</taxon>
        <taxon>Cannabaceae</taxon>
        <taxon>Cannabis</taxon>
    </lineage>
</organism>
<dbReference type="InterPro" id="IPR054722">
    <property type="entry name" value="PolX-like_BBD"/>
</dbReference>
<dbReference type="Proteomes" id="UP000596661">
    <property type="component" value="Chromosome 7"/>
</dbReference>
<reference evidence="3" key="1">
    <citation type="submission" date="2018-11" db="EMBL/GenBank/DDBJ databases">
        <authorList>
            <person name="Grassa J C."/>
        </authorList>
    </citation>
    <scope>NUCLEOTIDE SEQUENCE [LARGE SCALE GENOMIC DNA]</scope>
</reference>
<protein>
    <recommendedName>
        <fullName evidence="5">GAG-pre-integrase domain-containing protein</fullName>
    </recommendedName>
</protein>
<dbReference type="Pfam" id="PF22936">
    <property type="entry name" value="Pol_BBD"/>
    <property type="match status" value="1"/>
</dbReference>
<dbReference type="Pfam" id="PF13976">
    <property type="entry name" value="gag_pre-integrs"/>
    <property type="match status" value="1"/>
</dbReference>
<sequence>MGKQRWFSKIKSQRLESIIQTKVQFKGRETVLLLQEKGHYKDECRVLKAKLQRDKSKKGRDDGAVTDGYDFKKLDGGSVLLGNNKACKVAGIGTVRIKFHDNQVRLIQDVRGLDMESTRLWHLRLGHVSERGMSELEKQGILKGELGEKLDFCDDCVYGLEIQGNREEDEGANQVDTQELTHSETYIEATKDETSLADSQDYQPVRDRERRQIKSPKRFGFADCTAFALASVEEVDNTVLNTYQEVVNSKNKKKWLAAIDEEMCSL</sequence>
<name>A0A803Q2F6_CANSA</name>
<evidence type="ECO:0008006" key="5">
    <source>
        <dbReference type="Google" id="ProtNLM"/>
    </source>
</evidence>
<proteinExistence type="predicted"/>
<reference evidence="3" key="2">
    <citation type="submission" date="2021-03" db="UniProtKB">
        <authorList>
            <consortium name="EnsemblPlants"/>
        </authorList>
    </citation>
    <scope>IDENTIFICATION</scope>
</reference>
<dbReference type="Gramene" id="evm.model.07.1389">
    <property type="protein sequence ID" value="cds.evm.model.07.1389"/>
    <property type="gene ID" value="evm.TU.07.1389"/>
</dbReference>
<keyword evidence="4" id="KW-1185">Reference proteome</keyword>
<accession>A0A803Q2F6</accession>
<evidence type="ECO:0000313" key="4">
    <source>
        <dbReference type="Proteomes" id="UP000596661"/>
    </source>
</evidence>
<evidence type="ECO:0000259" key="1">
    <source>
        <dbReference type="Pfam" id="PF13976"/>
    </source>
</evidence>
<feature type="domain" description="GAG-pre-integrase" evidence="1">
    <location>
        <begin position="116"/>
        <end position="159"/>
    </location>
</feature>
<feature type="domain" description="Retrovirus-related Pol polyprotein from transposon TNT 1-94-like beta-barrel" evidence="2">
    <location>
        <begin position="70"/>
        <end position="111"/>
    </location>
</feature>
<evidence type="ECO:0000259" key="2">
    <source>
        <dbReference type="Pfam" id="PF22936"/>
    </source>
</evidence>